<dbReference type="CAZy" id="GT2">
    <property type="family name" value="Glycosyltransferase Family 2"/>
</dbReference>
<evidence type="ECO:0000256" key="2">
    <source>
        <dbReference type="ARBA" id="ARBA00022475"/>
    </source>
</evidence>
<keyword evidence="3" id="KW-0328">Glycosyltransferase</keyword>
<keyword evidence="12" id="KW-1185">Reference proteome</keyword>
<evidence type="ECO:0000256" key="1">
    <source>
        <dbReference type="ARBA" id="ARBA00004236"/>
    </source>
</evidence>
<evidence type="ECO:0000256" key="9">
    <source>
        <dbReference type="ARBA" id="ARBA00040345"/>
    </source>
</evidence>
<comment type="pathway">
    <text evidence="7">Carotenoid biosynthesis; staphyloxanthin biosynthesis; staphyloxanthin from farnesyl diphosphate: step 4/5.</text>
</comment>
<evidence type="ECO:0000313" key="12">
    <source>
        <dbReference type="Proteomes" id="UP000001423"/>
    </source>
</evidence>
<dbReference type="HOGENOM" id="CLU_025996_17_3_3"/>
<dbReference type="Pfam" id="PF00535">
    <property type="entry name" value="Glycos_transf_2"/>
    <property type="match status" value="1"/>
</dbReference>
<feature type="domain" description="Glycosyltransferase 2-like" evidence="10">
    <location>
        <begin position="49"/>
        <end position="138"/>
    </location>
</feature>
<evidence type="ECO:0000259" key="10">
    <source>
        <dbReference type="Pfam" id="PF00535"/>
    </source>
</evidence>
<dbReference type="Proteomes" id="UP000001423">
    <property type="component" value="Chromosome"/>
</dbReference>
<evidence type="ECO:0000256" key="4">
    <source>
        <dbReference type="ARBA" id="ARBA00022679"/>
    </source>
</evidence>
<dbReference type="eggNOG" id="COG1215">
    <property type="taxonomic scope" value="Bacteria"/>
</dbReference>
<dbReference type="GO" id="GO:0005886">
    <property type="term" value="C:plasma membrane"/>
    <property type="evidence" value="ECO:0007669"/>
    <property type="project" value="UniProtKB-SubCell"/>
</dbReference>
<sequence length="272" mass="30822">MNQETTRLRQEKRVEKEQDDLFQKGSNAAQNFSSMSNISALSEVGHHLSVIVPSLNEASRLPLLLADLQRWPTPLDLWIVDAGSCDDTELAAQLTGAHVLRVANPNRGAQLSHGACHAKGTWLMFLHADSRLPPQWPAVVEAVITQSAGELNAWFFDYKIQGKGTKLRLMELAVALRSHWLQRPYGDQGLLISKRLYQHIGGYKPIPLMEDLDLVQRLSCQVKLLSLGLPLYTDGRRLQRLGLLNQAWQNAQLRRRWRRGEAAKQLSKDYYQ</sequence>
<comment type="subcellular location">
    <subcellularLocation>
        <location evidence="1">Cell membrane</location>
    </subcellularLocation>
</comment>
<organism evidence="11 12">
    <name type="scientific">Prochlorococcus marinus (strain MIT 9313)</name>
    <dbReference type="NCBI Taxonomy" id="74547"/>
    <lineage>
        <taxon>Bacteria</taxon>
        <taxon>Bacillati</taxon>
        <taxon>Cyanobacteriota</taxon>
        <taxon>Cyanophyceae</taxon>
        <taxon>Synechococcales</taxon>
        <taxon>Prochlorococcaceae</taxon>
        <taxon>Prochlorococcus</taxon>
    </lineage>
</organism>
<keyword evidence="4" id="KW-0808">Transferase</keyword>
<dbReference type="InterPro" id="IPR001173">
    <property type="entry name" value="Glyco_trans_2-like"/>
</dbReference>
<comment type="similarity">
    <text evidence="8">Belongs to the glycosyltransferase 2 family. CrtQ subfamily.</text>
</comment>
<accession>Q7V6H2</accession>
<dbReference type="AlphaFoldDB" id="Q7V6H2"/>
<gene>
    <name evidence="11" type="ordered locus">PMT_1190</name>
</gene>
<reference evidence="11 12" key="1">
    <citation type="journal article" date="2003" name="Nature">
        <title>Genome divergence in two Prochlorococcus ecotypes reflects oceanic niche differentiation.</title>
        <authorList>
            <person name="Rocap G."/>
            <person name="Larimer F.W."/>
            <person name="Lamerdin J.E."/>
            <person name="Malfatti S."/>
            <person name="Chain P."/>
            <person name="Ahlgren N.A."/>
            <person name="Arellano A."/>
            <person name="Coleman M."/>
            <person name="Hauser L."/>
            <person name="Hess W.R."/>
            <person name="Johnson Z.I."/>
            <person name="Land M.L."/>
            <person name="Lindell D."/>
            <person name="Post A.F."/>
            <person name="Regala W."/>
            <person name="Shah M."/>
            <person name="Shaw S.L."/>
            <person name="Steglich C."/>
            <person name="Sullivan M.B."/>
            <person name="Ting C.S."/>
            <person name="Tolonen A."/>
            <person name="Webb E.A."/>
            <person name="Zinser E.R."/>
            <person name="Chisholm S.W."/>
        </authorList>
    </citation>
    <scope>NUCLEOTIDE SEQUENCE [LARGE SCALE GENOMIC DNA]</scope>
    <source>
        <strain evidence="12">MIT 9313</strain>
    </source>
</reference>
<dbReference type="CDD" id="cd02522">
    <property type="entry name" value="GT_2_like_a"/>
    <property type="match status" value="1"/>
</dbReference>
<dbReference type="InterPro" id="IPR026461">
    <property type="entry name" value="Trfase_2_rSAM/seldom_assoc"/>
</dbReference>
<evidence type="ECO:0000256" key="3">
    <source>
        <dbReference type="ARBA" id="ARBA00022676"/>
    </source>
</evidence>
<dbReference type="EMBL" id="BX548175">
    <property type="protein sequence ID" value="CAE21365.1"/>
    <property type="molecule type" value="Genomic_DNA"/>
</dbReference>
<keyword evidence="5" id="KW-0472">Membrane</keyword>
<dbReference type="SUPFAM" id="SSF53448">
    <property type="entry name" value="Nucleotide-diphospho-sugar transferases"/>
    <property type="match status" value="1"/>
</dbReference>
<name>Q7V6H2_PROMM</name>
<evidence type="ECO:0000313" key="11">
    <source>
        <dbReference type="EMBL" id="CAE21365.1"/>
    </source>
</evidence>
<proteinExistence type="inferred from homology"/>
<keyword evidence="2" id="KW-1003">Cell membrane</keyword>
<dbReference type="Gene3D" id="3.90.550.10">
    <property type="entry name" value="Spore Coat Polysaccharide Biosynthesis Protein SpsA, Chain A"/>
    <property type="match status" value="1"/>
</dbReference>
<evidence type="ECO:0000256" key="8">
    <source>
        <dbReference type="ARBA" id="ARBA00038120"/>
    </source>
</evidence>
<dbReference type="GO" id="GO:0016757">
    <property type="term" value="F:glycosyltransferase activity"/>
    <property type="evidence" value="ECO:0007669"/>
    <property type="project" value="UniProtKB-KW"/>
</dbReference>
<dbReference type="NCBIfam" id="TIGR04283">
    <property type="entry name" value="glyco_like_mftF"/>
    <property type="match status" value="1"/>
</dbReference>
<protein>
    <recommendedName>
        <fullName evidence="9">4,4'-diaponeurosporenoate glycosyltransferase</fullName>
    </recommendedName>
</protein>
<evidence type="ECO:0000256" key="7">
    <source>
        <dbReference type="ARBA" id="ARBA00037904"/>
    </source>
</evidence>
<dbReference type="PANTHER" id="PTHR43646">
    <property type="entry name" value="GLYCOSYLTRANSFERASE"/>
    <property type="match status" value="1"/>
</dbReference>
<comment type="function">
    <text evidence="6">Catalyzes the glycosylation of 4,4'-diaponeurosporenoate, i.e. the esterification of glucose at the C1'' position with the carboxyl group of 4,4'-diaponeurosporenic acid, to form glycosyl-4,4'-diaponeurosporenoate. This is a step in the biosynthesis of staphyloxanthin, an orange pigment present in most staphylococci strains.</text>
</comment>
<dbReference type="KEGG" id="pmt:PMT_1190"/>
<evidence type="ECO:0000256" key="5">
    <source>
        <dbReference type="ARBA" id="ARBA00023136"/>
    </source>
</evidence>
<evidence type="ECO:0000256" key="6">
    <source>
        <dbReference type="ARBA" id="ARBA00037281"/>
    </source>
</evidence>
<dbReference type="InterPro" id="IPR029044">
    <property type="entry name" value="Nucleotide-diphossugar_trans"/>
</dbReference>
<dbReference type="PANTHER" id="PTHR43646:SF2">
    <property type="entry name" value="GLYCOSYLTRANSFERASE 2-LIKE DOMAIN-CONTAINING PROTEIN"/>
    <property type="match status" value="1"/>
</dbReference>